<name>A0A9D4S3Q7_DREPO</name>
<dbReference type="EMBL" id="JAIWYP010000001">
    <property type="protein sequence ID" value="KAH3888782.1"/>
    <property type="molecule type" value="Genomic_DNA"/>
</dbReference>
<organism evidence="1 2">
    <name type="scientific">Dreissena polymorpha</name>
    <name type="common">Zebra mussel</name>
    <name type="synonym">Mytilus polymorpha</name>
    <dbReference type="NCBI Taxonomy" id="45954"/>
    <lineage>
        <taxon>Eukaryota</taxon>
        <taxon>Metazoa</taxon>
        <taxon>Spiralia</taxon>
        <taxon>Lophotrochozoa</taxon>
        <taxon>Mollusca</taxon>
        <taxon>Bivalvia</taxon>
        <taxon>Autobranchia</taxon>
        <taxon>Heteroconchia</taxon>
        <taxon>Euheterodonta</taxon>
        <taxon>Imparidentia</taxon>
        <taxon>Neoheterodontei</taxon>
        <taxon>Myida</taxon>
        <taxon>Dreissenoidea</taxon>
        <taxon>Dreissenidae</taxon>
        <taxon>Dreissena</taxon>
    </lineage>
</organism>
<dbReference type="AlphaFoldDB" id="A0A9D4S3Q7"/>
<reference evidence="1" key="2">
    <citation type="submission" date="2020-11" db="EMBL/GenBank/DDBJ databases">
        <authorList>
            <person name="McCartney M.A."/>
            <person name="Auch B."/>
            <person name="Kono T."/>
            <person name="Mallez S."/>
            <person name="Becker A."/>
            <person name="Gohl D.M."/>
            <person name="Silverstein K.A.T."/>
            <person name="Koren S."/>
            <person name="Bechman K.B."/>
            <person name="Herman A."/>
            <person name="Abrahante J.E."/>
            <person name="Garbe J."/>
        </authorList>
    </citation>
    <scope>NUCLEOTIDE SEQUENCE</scope>
    <source>
        <strain evidence="1">Duluth1</strain>
        <tissue evidence="1">Whole animal</tissue>
    </source>
</reference>
<reference evidence="1" key="1">
    <citation type="journal article" date="2019" name="bioRxiv">
        <title>The Genome of the Zebra Mussel, Dreissena polymorpha: A Resource for Invasive Species Research.</title>
        <authorList>
            <person name="McCartney M.A."/>
            <person name="Auch B."/>
            <person name="Kono T."/>
            <person name="Mallez S."/>
            <person name="Zhang Y."/>
            <person name="Obille A."/>
            <person name="Becker A."/>
            <person name="Abrahante J.E."/>
            <person name="Garbe J."/>
            <person name="Badalamenti J.P."/>
            <person name="Herman A."/>
            <person name="Mangelson H."/>
            <person name="Liachko I."/>
            <person name="Sullivan S."/>
            <person name="Sone E.D."/>
            <person name="Koren S."/>
            <person name="Silverstein K.A.T."/>
            <person name="Beckman K.B."/>
            <person name="Gohl D.M."/>
        </authorList>
    </citation>
    <scope>NUCLEOTIDE SEQUENCE</scope>
    <source>
        <strain evidence="1">Duluth1</strain>
        <tissue evidence="1">Whole animal</tissue>
    </source>
</reference>
<comment type="caution">
    <text evidence="1">The sequence shown here is derived from an EMBL/GenBank/DDBJ whole genome shotgun (WGS) entry which is preliminary data.</text>
</comment>
<proteinExistence type="predicted"/>
<gene>
    <name evidence="1" type="ORF">DPMN_012822</name>
</gene>
<keyword evidence="2" id="KW-1185">Reference proteome</keyword>
<accession>A0A9D4S3Q7</accession>
<protein>
    <submittedName>
        <fullName evidence="1">Uncharacterized protein</fullName>
    </submittedName>
</protein>
<evidence type="ECO:0000313" key="1">
    <source>
        <dbReference type="EMBL" id="KAH3888782.1"/>
    </source>
</evidence>
<evidence type="ECO:0000313" key="2">
    <source>
        <dbReference type="Proteomes" id="UP000828390"/>
    </source>
</evidence>
<sequence length="61" mass="6984">MITKSKYGIPTQKMMYPVQIGCIQSEYDVPSPSMRHQSEYDAPSLSMMHQSEYDGFSPSMM</sequence>
<dbReference type="Proteomes" id="UP000828390">
    <property type="component" value="Unassembled WGS sequence"/>
</dbReference>